<dbReference type="Gene3D" id="3.40.630.30">
    <property type="match status" value="1"/>
</dbReference>
<keyword evidence="3" id="KW-1185">Reference proteome</keyword>
<dbReference type="EMBL" id="JAFMPK010000046">
    <property type="protein sequence ID" value="MBO0609961.1"/>
    <property type="molecule type" value="Genomic_DNA"/>
</dbReference>
<sequence>MRLRTARLADAGAGARVHHATWVSTYGGLLPAEFWSTHTLAERTRSWQRSLMRGFAPTLAEVDDEIVGIAHASPALRQHGVAPVRDSQLWMLYVLDGHHGTGVGQALLDAVVAPGTPCQLWVAEDNARARRFYERNGFVVEGARITDDAFAGITEIRMVR</sequence>
<feature type="domain" description="N-acetyltransferase" evidence="1">
    <location>
        <begin position="1"/>
        <end position="160"/>
    </location>
</feature>
<dbReference type="Pfam" id="PF00583">
    <property type="entry name" value="Acetyltransf_1"/>
    <property type="match status" value="1"/>
</dbReference>
<dbReference type="PROSITE" id="PS51186">
    <property type="entry name" value="GNAT"/>
    <property type="match status" value="1"/>
</dbReference>
<reference evidence="3" key="2">
    <citation type="submission" date="2023-07" db="EMBL/GenBank/DDBJ databases">
        <title>Myceligenerans salitolerans sp. nov., a halotolerant actinomycete isolated from a salt lake in Xinjiang, China.</title>
        <authorList>
            <person name="Guan T."/>
        </authorList>
    </citation>
    <scope>NUCLEOTIDE SEQUENCE [LARGE SCALE GENOMIC DNA]</scope>
    <source>
        <strain evidence="3">XHU 5031</strain>
    </source>
</reference>
<protein>
    <submittedName>
        <fullName evidence="2">GNAT family N-acetyltransferase</fullName>
    </submittedName>
</protein>
<accession>A0ABS3IBG6</accession>
<name>A0ABS3IBG6_9MICO</name>
<gene>
    <name evidence="2" type="ORF">J0911_13090</name>
</gene>
<dbReference type="InterPro" id="IPR016181">
    <property type="entry name" value="Acyl_CoA_acyltransferase"/>
</dbReference>
<dbReference type="Proteomes" id="UP000664617">
    <property type="component" value="Unassembled WGS sequence"/>
</dbReference>
<proteinExistence type="predicted"/>
<evidence type="ECO:0000313" key="3">
    <source>
        <dbReference type="Proteomes" id="UP000664617"/>
    </source>
</evidence>
<reference evidence="2 3" key="1">
    <citation type="submission" date="2021-03" db="EMBL/GenBank/DDBJ databases">
        <authorList>
            <person name="Xin L."/>
        </authorList>
    </citation>
    <scope>NUCLEOTIDE SEQUENCE [LARGE SCALE GENOMIC DNA]</scope>
    <source>
        <strain evidence="2 3">XHU 5031</strain>
    </source>
</reference>
<evidence type="ECO:0000313" key="2">
    <source>
        <dbReference type="EMBL" id="MBO0609961.1"/>
    </source>
</evidence>
<dbReference type="InterPro" id="IPR000182">
    <property type="entry name" value="GNAT_dom"/>
</dbReference>
<dbReference type="RefSeq" id="WP_207275904.1">
    <property type="nucleotide sequence ID" value="NZ_JAFMPK010000046.1"/>
</dbReference>
<dbReference type="SUPFAM" id="SSF55729">
    <property type="entry name" value="Acyl-CoA N-acyltransferases (Nat)"/>
    <property type="match status" value="1"/>
</dbReference>
<evidence type="ECO:0000259" key="1">
    <source>
        <dbReference type="PROSITE" id="PS51186"/>
    </source>
</evidence>
<dbReference type="CDD" id="cd04301">
    <property type="entry name" value="NAT_SF"/>
    <property type="match status" value="1"/>
</dbReference>
<organism evidence="2 3">
    <name type="scientific">Myceligenerans salitolerans</name>
    <dbReference type="NCBI Taxonomy" id="1230528"/>
    <lineage>
        <taxon>Bacteria</taxon>
        <taxon>Bacillati</taxon>
        <taxon>Actinomycetota</taxon>
        <taxon>Actinomycetes</taxon>
        <taxon>Micrococcales</taxon>
        <taxon>Promicromonosporaceae</taxon>
        <taxon>Myceligenerans</taxon>
    </lineage>
</organism>
<comment type="caution">
    <text evidence="2">The sequence shown here is derived from an EMBL/GenBank/DDBJ whole genome shotgun (WGS) entry which is preliminary data.</text>
</comment>